<protein>
    <recommendedName>
        <fullName evidence="4">Tetratricopeptide repeat protein</fullName>
    </recommendedName>
</protein>
<evidence type="ECO:0000256" key="1">
    <source>
        <dbReference type="SAM" id="SignalP"/>
    </source>
</evidence>
<dbReference type="InterPro" id="IPR011990">
    <property type="entry name" value="TPR-like_helical_dom_sf"/>
</dbReference>
<keyword evidence="1" id="KW-0732">Signal</keyword>
<feature type="chain" id="PRO_5045797417" description="Tetratricopeptide repeat protein" evidence="1">
    <location>
        <begin position="21"/>
        <end position="271"/>
    </location>
</feature>
<proteinExistence type="predicted"/>
<dbReference type="SMART" id="SM00028">
    <property type="entry name" value="TPR"/>
    <property type="match status" value="3"/>
</dbReference>
<dbReference type="Proteomes" id="UP000706039">
    <property type="component" value="Unassembled WGS sequence"/>
</dbReference>
<name>A0ABS7PYT1_9SPHN</name>
<reference evidence="2 3" key="1">
    <citation type="submission" date="2021-08" db="EMBL/GenBank/DDBJ databases">
        <authorList>
            <person name="Tuo L."/>
        </authorList>
    </citation>
    <scope>NUCLEOTIDE SEQUENCE [LARGE SCALE GENOMIC DNA]</scope>
    <source>
        <strain evidence="2 3">JCM 31229</strain>
    </source>
</reference>
<evidence type="ECO:0000313" key="3">
    <source>
        <dbReference type="Proteomes" id="UP000706039"/>
    </source>
</evidence>
<sequence length="271" mass="28824">MRVRAIITCAAITMATGLNAAEPIQPDDIAAAIAGGRLAQARAMIARADPGAPDIAAALPLLTAELALAERHDDIAYSAFAALRRQAPGDCRADEGFALAALRLNRMEGVREALETATRQCPDRWKAWNALGVVNDRSARWAESDAAYRQALATSPDRAKILNNLGYSMILRKCPAEAIALLREATRLAPRNLRAANNLDIARSAAGEDMIAQIPDKGSERWADRVNNAGYAAFLAGDKGHAMRYLSTAISAADVYPARAAANLALVQAVP</sequence>
<evidence type="ECO:0008006" key="4">
    <source>
        <dbReference type="Google" id="ProtNLM"/>
    </source>
</evidence>
<feature type="signal peptide" evidence="1">
    <location>
        <begin position="1"/>
        <end position="20"/>
    </location>
</feature>
<keyword evidence="3" id="KW-1185">Reference proteome</keyword>
<evidence type="ECO:0000313" key="2">
    <source>
        <dbReference type="EMBL" id="MBY8826483.1"/>
    </source>
</evidence>
<comment type="caution">
    <text evidence="2">The sequence shown here is derived from an EMBL/GenBank/DDBJ whole genome shotgun (WGS) entry which is preliminary data.</text>
</comment>
<dbReference type="Gene3D" id="1.25.40.10">
    <property type="entry name" value="Tetratricopeptide repeat domain"/>
    <property type="match status" value="1"/>
</dbReference>
<dbReference type="SUPFAM" id="SSF48452">
    <property type="entry name" value="TPR-like"/>
    <property type="match status" value="1"/>
</dbReference>
<dbReference type="EMBL" id="JAINVV010000019">
    <property type="protein sequence ID" value="MBY8826483.1"/>
    <property type="molecule type" value="Genomic_DNA"/>
</dbReference>
<organism evidence="2 3">
    <name type="scientific">Sphingomonas colocasiae</name>
    <dbReference type="NCBI Taxonomy" id="1848973"/>
    <lineage>
        <taxon>Bacteria</taxon>
        <taxon>Pseudomonadati</taxon>
        <taxon>Pseudomonadota</taxon>
        <taxon>Alphaproteobacteria</taxon>
        <taxon>Sphingomonadales</taxon>
        <taxon>Sphingomonadaceae</taxon>
        <taxon>Sphingomonas</taxon>
    </lineage>
</organism>
<accession>A0ABS7PYT1</accession>
<dbReference type="InterPro" id="IPR019734">
    <property type="entry name" value="TPR_rpt"/>
</dbReference>
<gene>
    <name evidence="2" type="ORF">K7G82_29545</name>
</gene>